<name>A0AAQ3LDX2_9BACT</name>
<evidence type="ECO:0000313" key="2">
    <source>
        <dbReference type="EMBL" id="WOO41773.1"/>
    </source>
</evidence>
<dbReference type="PROSITE" id="PS00409">
    <property type="entry name" value="PROKAR_NTER_METHYL"/>
    <property type="match status" value="1"/>
</dbReference>
<dbReference type="NCBIfam" id="TIGR02532">
    <property type="entry name" value="IV_pilin_GFxxxE"/>
    <property type="match status" value="1"/>
</dbReference>
<sequence>MRTRKHQGFTLPELMMAMVIFGFVAAGVYSALFSFAKATNVAMDHLDESARNQFALQKVQQAVRSASEVHKSKADEFEFSYTDLAGDVVRWSLLYDTNSGELKKHNVTEDVVSPLLSDVDNLSFTYYDRFGEETTTQVDINAVKITLETEKTTTAGSKSIDMESTIITFRNRSL</sequence>
<dbReference type="EMBL" id="CP136920">
    <property type="protein sequence ID" value="WOO41773.1"/>
    <property type="molecule type" value="Genomic_DNA"/>
</dbReference>
<keyword evidence="1" id="KW-0472">Membrane</keyword>
<feature type="transmembrane region" description="Helical" evidence="1">
    <location>
        <begin position="14"/>
        <end position="36"/>
    </location>
</feature>
<keyword evidence="3" id="KW-1185">Reference proteome</keyword>
<protein>
    <submittedName>
        <fullName evidence="2">Type II secretion system protein</fullName>
    </submittedName>
</protein>
<keyword evidence="1" id="KW-0812">Transmembrane</keyword>
<dbReference type="RefSeq" id="WP_317834257.1">
    <property type="nucleotide sequence ID" value="NZ_CP136920.1"/>
</dbReference>
<dbReference type="KEGG" id="puo:RZN69_01635"/>
<dbReference type="Pfam" id="PF07963">
    <property type="entry name" value="N_methyl"/>
    <property type="match status" value="1"/>
</dbReference>
<evidence type="ECO:0000256" key="1">
    <source>
        <dbReference type="SAM" id="Phobius"/>
    </source>
</evidence>
<organism evidence="2 3">
    <name type="scientific">Rubellicoccus peritrichatus</name>
    <dbReference type="NCBI Taxonomy" id="3080537"/>
    <lineage>
        <taxon>Bacteria</taxon>
        <taxon>Pseudomonadati</taxon>
        <taxon>Verrucomicrobiota</taxon>
        <taxon>Opitutia</taxon>
        <taxon>Puniceicoccales</taxon>
        <taxon>Cerasicoccaceae</taxon>
        <taxon>Rubellicoccus</taxon>
    </lineage>
</organism>
<proteinExistence type="predicted"/>
<evidence type="ECO:0000313" key="3">
    <source>
        <dbReference type="Proteomes" id="UP001304300"/>
    </source>
</evidence>
<dbReference type="InterPro" id="IPR012902">
    <property type="entry name" value="N_methyl_site"/>
</dbReference>
<dbReference type="AlphaFoldDB" id="A0AAQ3LDX2"/>
<keyword evidence="1" id="KW-1133">Transmembrane helix</keyword>
<gene>
    <name evidence="2" type="ORF">RZN69_01635</name>
</gene>
<reference evidence="2 3" key="1">
    <citation type="submission" date="2023-10" db="EMBL/GenBank/DDBJ databases">
        <title>Rubellicoccus peritrichatus gen. nov., sp. nov., isolated from an algae of coral reef tank.</title>
        <authorList>
            <person name="Luo J."/>
        </authorList>
    </citation>
    <scope>NUCLEOTIDE SEQUENCE [LARGE SCALE GENOMIC DNA]</scope>
    <source>
        <strain evidence="2 3">CR14</strain>
    </source>
</reference>
<dbReference type="Proteomes" id="UP001304300">
    <property type="component" value="Chromosome"/>
</dbReference>
<accession>A0AAQ3LDX2</accession>